<dbReference type="PANTHER" id="PTHR16284">
    <property type="entry name" value="PROTEIN CDV3 HOMOLOG"/>
    <property type="match status" value="1"/>
</dbReference>
<evidence type="ECO:0000313" key="4">
    <source>
        <dbReference type="Proteomes" id="UP001432027"/>
    </source>
</evidence>
<evidence type="ECO:0000256" key="1">
    <source>
        <dbReference type="ARBA" id="ARBA00006062"/>
    </source>
</evidence>
<reference evidence="3" key="1">
    <citation type="submission" date="2023-10" db="EMBL/GenBank/DDBJ databases">
        <title>Genome assembly of Pristionchus species.</title>
        <authorList>
            <person name="Yoshida K."/>
            <person name="Sommer R.J."/>
        </authorList>
    </citation>
    <scope>NUCLEOTIDE SEQUENCE</scope>
    <source>
        <strain evidence="3">RS0144</strain>
    </source>
</reference>
<dbReference type="EMBL" id="BTSX01000003">
    <property type="protein sequence ID" value="GMS87380.1"/>
    <property type="molecule type" value="Genomic_DNA"/>
</dbReference>
<gene>
    <name evidence="3" type="ORF">PENTCL1PPCAC_9555</name>
</gene>
<sequence>MADLDSFFAKKKDKKKKTVVKVDDVGSLLERKAKKQEEREREETEDQKNGDDDRSQEESEWLDYETNTNNRVDGLRIKDMGIEEQEEEVPEPVEGEEKEVVKEVTKTWGTIEKNETAPELIPTASEFAAAKSSRYIAPSLRGGGSGPGGKIDLTNQEMFPTFAAAEQIEKHKKDEVKTGAWSTATAPSTRTGAYAAPRSDPWGSARPAGGDRERNAALDAVRAMSATANAAPAPVRPPHPVEPVLNKSANAYVPPHLRNQ</sequence>
<organism evidence="3 4">
    <name type="scientific">Pristionchus entomophagus</name>
    <dbReference type="NCBI Taxonomy" id="358040"/>
    <lineage>
        <taxon>Eukaryota</taxon>
        <taxon>Metazoa</taxon>
        <taxon>Ecdysozoa</taxon>
        <taxon>Nematoda</taxon>
        <taxon>Chromadorea</taxon>
        <taxon>Rhabditida</taxon>
        <taxon>Rhabditina</taxon>
        <taxon>Diplogasteromorpha</taxon>
        <taxon>Diplogasteroidea</taxon>
        <taxon>Neodiplogasteridae</taxon>
        <taxon>Pristionchus</taxon>
    </lineage>
</organism>
<feature type="region of interest" description="Disordered" evidence="2">
    <location>
        <begin position="27"/>
        <end position="76"/>
    </location>
</feature>
<feature type="compositionally biased region" description="Polar residues" evidence="2">
    <location>
        <begin position="180"/>
        <end position="191"/>
    </location>
</feature>
<evidence type="ECO:0000313" key="3">
    <source>
        <dbReference type="EMBL" id="GMS87380.1"/>
    </source>
</evidence>
<proteinExistence type="inferred from homology"/>
<comment type="similarity">
    <text evidence="1">Belongs to the CDV3 family.</text>
</comment>
<accession>A0AAV5SW75</accession>
<dbReference type="InterPro" id="IPR026806">
    <property type="entry name" value="CDV3"/>
</dbReference>
<evidence type="ECO:0000256" key="2">
    <source>
        <dbReference type="SAM" id="MobiDB-lite"/>
    </source>
</evidence>
<feature type="compositionally biased region" description="Low complexity" evidence="2">
    <location>
        <begin position="223"/>
        <end position="233"/>
    </location>
</feature>
<evidence type="ECO:0008006" key="5">
    <source>
        <dbReference type="Google" id="ProtNLM"/>
    </source>
</evidence>
<feature type="compositionally biased region" description="Basic and acidic residues" evidence="2">
    <location>
        <begin position="27"/>
        <end position="57"/>
    </location>
</feature>
<name>A0AAV5SW75_9BILA</name>
<dbReference type="Proteomes" id="UP001432027">
    <property type="component" value="Unassembled WGS sequence"/>
</dbReference>
<protein>
    <recommendedName>
        <fullName evidence="5">Protein CDV3 homolog</fullName>
    </recommendedName>
</protein>
<dbReference type="GO" id="GO:0005737">
    <property type="term" value="C:cytoplasm"/>
    <property type="evidence" value="ECO:0007669"/>
    <property type="project" value="TreeGrafter"/>
</dbReference>
<dbReference type="AlphaFoldDB" id="A0AAV5SW75"/>
<keyword evidence="4" id="KW-1185">Reference proteome</keyword>
<comment type="caution">
    <text evidence="3">The sequence shown here is derived from an EMBL/GenBank/DDBJ whole genome shotgun (WGS) entry which is preliminary data.</text>
</comment>
<feature type="region of interest" description="Disordered" evidence="2">
    <location>
        <begin position="170"/>
        <end position="260"/>
    </location>
</feature>
<dbReference type="PANTHER" id="PTHR16284:SF13">
    <property type="entry name" value="PROTEIN CDV3 HOMOLOG"/>
    <property type="match status" value="1"/>
</dbReference>